<evidence type="ECO:0000313" key="1">
    <source>
        <dbReference type="EMBL" id="QHU01317.1"/>
    </source>
</evidence>
<accession>A0A6C0J9V0</accession>
<sequence length="81" mass="9468">MDNFVIGQYVYEIFDPKNSGTIKELTLDDVIINTSNGLITLGKDKITNDYHQIIKNLLENVEEWKELWGQSKRDIRALQNR</sequence>
<dbReference type="EMBL" id="MN740337">
    <property type="protein sequence ID" value="QHU01317.1"/>
    <property type="molecule type" value="Genomic_DNA"/>
</dbReference>
<organism evidence="1">
    <name type="scientific">viral metagenome</name>
    <dbReference type="NCBI Taxonomy" id="1070528"/>
    <lineage>
        <taxon>unclassified sequences</taxon>
        <taxon>metagenomes</taxon>
        <taxon>organismal metagenomes</taxon>
    </lineage>
</organism>
<name>A0A6C0J9V0_9ZZZZ</name>
<protein>
    <submittedName>
        <fullName evidence="1">Uncharacterized protein</fullName>
    </submittedName>
</protein>
<dbReference type="AlphaFoldDB" id="A0A6C0J9V0"/>
<proteinExistence type="predicted"/>
<reference evidence="1" key="1">
    <citation type="journal article" date="2020" name="Nature">
        <title>Giant virus diversity and host interactions through global metagenomics.</title>
        <authorList>
            <person name="Schulz F."/>
            <person name="Roux S."/>
            <person name="Paez-Espino D."/>
            <person name="Jungbluth S."/>
            <person name="Walsh D.A."/>
            <person name="Denef V.J."/>
            <person name="McMahon K.D."/>
            <person name="Konstantinidis K.T."/>
            <person name="Eloe-Fadrosh E.A."/>
            <person name="Kyrpides N.C."/>
            <person name="Woyke T."/>
        </authorList>
    </citation>
    <scope>NUCLEOTIDE SEQUENCE</scope>
    <source>
        <strain evidence="1">GVMAG-M-3300025860-25</strain>
    </source>
</reference>